<sequence>MNTGNNRARTAWWPVAVAALLLAGPAAGSAAADTAGARDTTGTPAAARPALTPAKLPAGNGTLLGALQPDTHTSWAYGMNFESDGEDDRITPLLLAKDSRDGRGWHKVKLAPFDGSSRINGAAAAPAGAKGVRDAWVVGDSDDSIGGVYTEHWDGKAWHMVTAPLPKAADYGGLLSVSEVSPLDVWAAGWADIVDSTTQDPDGSTQVESHFEALVEHWDGKAWRRVAVPHAAAFTPNTILALPGGKVWAGGYSDTDQPVVRAYDGHRWTVSALPKAGLYGEVYALGAAPDGTLWAAGRTLLDEEDRGHSLVLRRSGGVWRQVAVPATGGKLTGLAVTPGGVTVAGVTAGDEGPLVMRLTGKTWKDLGVPAEDYVEGLAYSAARGLVVAGGSVPPDANDPVPVVLIGS</sequence>
<evidence type="ECO:0000256" key="1">
    <source>
        <dbReference type="SAM" id="MobiDB-lite"/>
    </source>
</evidence>
<dbReference type="Proteomes" id="UP000199323">
    <property type="component" value="Unassembled WGS sequence"/>
</dbReference>
<feature type="signal peptide" evidence="2">
    <location>
        <begin position="1"/>
        <end position="31"/>
    </location>
</feature>
<dbReference type="STRING" id="380248.SAMN05216251_102169"/>
<proteinExistence type="predicted"/>
<dbReference type="OrthoDB" id="3454650at2"/>
<feature type="region of interest" description="Disordered" evidence="1">
    <location>
        <begin position="33"/>
        <end position="54"/>
    </location>
</feature>
<dbReference type="AlphaFoldDB" id="A0A1I1YT95"/>
<reference evidence="3 4" key="1">
    <citation type="submission" date="2016-10" db="EMBL/GenBank/DDBJ databases">
        <authorList>
            <person name="de Groot N.N."/>
        </authorList>
    </citation>
    <scope>NUCLEOTIDE SEQUENCE [LARGE SCALE GENOMIC DNA]</scope>
    <source>
        <strain evidence="3 4">CGMCC 4.3510</strain>
    </source>
</reference>
<dbReference type="EMBL" id="FONG01000002">
    <property type="protein sequence ID" value="SFE22699.1"/>
    <property type="molecule type" value="Genomic_DNA"/>
</dbReference>
<evidence type="ECO:0000313" key="3">
    <source>
        <dbReference type="EMBL" id="SFE22699.1"/>
    </source>
</evidence>
<organism evidence="3 4">
    <name type="scientific">Actinacidiphila alni</name>
    <dbReference type="NCBI Taxonomy" id="380248"/>
    <lineage>
        <taxon>Bacteria</taxon>
        <taxon>Bacillati</taxon>
        <taxon>Actinomycetota</taxon>
        <taxon>Actinomycetes</taxon>
        <taxon>Kitasatosporales</taxon>
        <taxon>Streptomycetaceae</taxon>
        <taxon>Actinacidiphila</taxon>
    </lineage>
</organism>
<dbReference type="RefSeq" id="WP_093711889.1">
    <property type="nucleotide sequence ID" value="NZ_FONG01000002.1"/>
</dbReference>
<accession>A0A1I1YT95</accession>
<gene>
    <name evidence="3" type="ORF">SAMN05216251_102169</name>
</gene>
<protein>
    <submittedName>
        <fullName evidence="3">Uncharacterized protein</fullName>
    </submittedName>
</protein>
<name>A0A1I1YT95_9ACTN</name>
<evidence type="ECO:0000313" key="4">
    <source>
        <dbReference type="Proteomes" id="UP000199323"/>
    </source>
</evidence>
<keyword evidence="2" id="KW-0732">Signal</keyword>
<evidence type="ECO:0000256" key="2">
    <source>
        <dbReference type="SAM" id="SignalP"/>
    </source>
</evidence>
<keyword evidence="4" id="KW-1185">Reference proteome</keyword>
<dbReference type="SUPFAM" id="SSF89372">
    <property type="entry name" value="Fucose-specific lectin"/>
    <property type="match status" value="1"/>
</dbReference>
<feature type="chain" id="PRO_5038748331" evidence="2">
    <location>
        <begin position="32"/>
        <end position="407"/>
    </location>
</feature>